<accession>A0A484NAM5</accession>
<keyword evidence="5" id="KW-1185">Reference proteome</keyword>
<feature type="compositionally biased region" description="Acidic residues" evidence="3">
    <location>
        <begin position="1"/>
        <end position="11"/>
    </location>
</feature>
<protein>
    <submittedName>
        <fullName evidence="4">Uncharacterized protein</fullName>
    </submittedName>
</protein>
<gene>
    <name evidence="4" type="ORF">CCAM_LOCUS39998</name>
</gene>
<keyword evidence="2" id="KW-0520">NAD</keyword>
<dbReference type="GO" id="GO:0016491">
    <property type="term" value="F:oxidoreductase activity"/>
    <property type="evidence" value="ECO:0007669"/>
    <property type="project" value="UniProtKB-KW"/>
</dbReference>
<name>A0A484NAM5_9ASTE</name>
<evidence type="ECO:0000256" key="1">
    <source>
        <dbReference type="ARBA" id="ARBA00023002"/>
    </source>
</evidence>
<dbReference type="OrthoDB" id="10641183at2759"/>
<evidence type="ECO:0000313" key="5">
    <source>
        <dbReference type="Proteomes" id="UP000595140"/>
    </source>
</evidence>
<evidence type="ECO:0000313" key="4">
    <source>
        <dbReference type="EMBL" id="VFQ98222.1"/>
    </source>
</evidence>
<feature type="region of interest" description="Disordered" evidence="3">
    <location>
        <begin position="1"/>
        <end position="30"/>
    </location>
</feature>
<organism evidence="4 5">
    <name type="scientific">Cuscuta campestris</name>
    <dbReference type="NCBI Taxonomy" id="132261"/>
    <lineage>
        <taxon>Eukaryota</taxon>
        <taxon>Viridiplantae</taxon>
        <taxon>Streptophyta</taxon>
        <taxon>Embryophyta</taxon>
        <taxon>Tracheophyta</taxon>
        <taxon>Spermatophyta</taxon>
        <taxon>Magnoliopsida</taxon>
        <taxon>eudicotyledons</taxon>
        <taxon>Gunneridae</taxon>
        <taxon>Pentapetalae</taxon>
        <taxon>asterids</taxon>
        <taxon>lamiids</taxon>
        <taxon>Solanales</taxon>
        <taxon>Convolvulaceae</taxon>
        <taxon>Cuscuteae</taxon>
        <taxon>Cuscuta</taxon>
        <taxon>Cuscuta subgen. Grammica</taxon>
        <taxon>Cuscuta sect. Cleistogrammica</taxon>
    </lineage>
</organism>
<sequence>MKVERDEDPLAESDLKSKSSSKRRRRRSTSYKALPDRTLKLLRKKVSFPNISKRRQKYIKASILVSCFGDTYDLRDPHALSKEGKIGSYFDKECPIYSQSFPRVPSIKVGKRLNVLDLLGDNLLSFTSYVGSCDPNKGVDMGFKPGLGSHDDVHSVLRSCVNADQECVLASTSSKTTGNENVNIESTLNLKGKYIMICCVFVPSIWSSADGPVVYHTALASHELAKRDDFVLVVVPMMRKGFTHSIKTYLHFLSGFSCLAVPFHDSPRREYICSALGFDGETKVVILDPSQKVLYHGQPNMFLEFGGAECDCFPFTPERMEIGLCRDSNLQELSLNELLGLRDTDVLCNIKKDGRISVSELKQKLVGIYVCFDGTSLRRLQEVQEECRRQESGLEIVVVCCPFHVQVPPKLHEELIIEAHASLKLLGWWCFPFDNVACHRLRRMCKVDSNEEGVFIVDPVEKHVDPYGLPIIRDFGMHGYPFTRRSLIEKEFQRKMGLRLNSLLLPWEHVYTTIDSCTWIDICTDMLTNKIVVLYLYKEKEKFLADKLSAWHKKDIKRKFSSVVAVVTVSIDGSGASDKDFMKKGLLVCLADPTKSAKLCADFFHPLCGPHETLVFFDEDGRITSMNASQILESQGPPFLGNLREEIGREFDNAGFHYMRQPL</sequence>
<dbReference type="PANTHER" id="PTHR13871">
    <property type="entry name" value="THIOREDOXIN"/>
    <property type="match status" value="1"/>
</dbReference>
<dbReference type="AlphaFoldDB" id="A0A484NAM5"/>
<dbReference type="PANTHER" id="PTHR13871:SF96">
    <property type="entry name" value="THIOREDOXIN DOMAIN-CONTAINING PROTEIN"/>
    <property type="match status" value="1"/>
</dbReference>
<evidence type="ECO:0000256" key="3">
    <source>
        <dbReference type="SAM" id="MobiDB-lite"/>
    </source>
</evidence>
<keyword evidence="1" id="KW-0560">Oxidoreductase</keyword>
<dbReference type="InterPro" id="IPR052259">
    <property type="entry name" value="Nucleoredoxin-like"/>
</dbReference>
<proteinExistence type="predicted"/>
<reference evidence="4 5" key="1">
    <citation type="submission" date="2018-04" db="EMBL/GenBank/DDBJ databases">
        <authorList>
            <person name="Vogel A."/>
        </authorList>
    </citation>
    <scope>NUCLEOTIDE SEQUENCE [LARGE SCALE GENOMIC DNA]</scope>
</reference>
<feature type="compositionally biased region" description="Basic residues" evidence="3">
    <location>
        <begin position="19"/>
        <end position="29"/>
    </location>
</feature>
<evidence type="ECO:0000256" key="2">
    <source>
        <dbReference type="ARBA" id="ARBA00023027"/>
    </source>
</evidence>
<dbReference type="Proteomes" id="UP000595140">
    <property type="component" value="Unassembled WGS sequence"/>
</dbReference>
<dbReference type="EMBL" id="OOIL02006568">
    <property type="protein sequence ID" value="VFQ98222.1"/>
    <property type="molecule type" value="Genomic_DNA"/>
</dbReference>